<organism evidence="4 5">
    <name type="scientific">Dermatophagoides pteronyssinus</name>
    <name type="common">European house dust mite</name>
    <dbReference type="NCBI Taxonomy" id="6956"/>
    <lineage>
        <taxon>Eukaryota</taxon>
        <taxon>Metazoa</taxon>
        <taxon>Ecdysozoa</taxon>
        <taxon>Arthropoda</taxon>
        <taxon>Chelicerata</taxon>
        <taxon>Arachnida</taxon>
        <taxon>Acari</taxon>
        <taxon>Acariformes</taxon>
        <taxon>Sarcoptiformes</taxon>
        <taxon>Astigmata</taxon>
        <taxon>Psoroptidia</taxon>
        <taxon>Analgoidea</taxon>
        <taxon>Pyroglyphidae</taxon>
        <taxon>Dermatophagoidinae</taxon>
        <taxon>Dermatophagoides</taxon>
    </lineage>
</organism>
<evidence type="ECO:0000256" key="3">
    <source>
        <dbReference type="ARBA" id="ARBA00022679"/>
    </source>
</evidence>
<protein>
    <recommendedName>
        <fullName evidence="6">UDP-glucuronosyltransferase</fullName>
    </recommendedName>
</protein>
<evidence type="ECO:0000313" key="5">
    <source>
        <dbReference type="Proteomes" id="UP000887458"/>
    </source>
</evidence>
<keyword evidence="2" id="KW-0328">Glycosyltransferase</keyword>
<dbReference type="Proteomes" id="UP000887458">
    <property type="component" value="Unassembled WGS sequence"/>
</dbReference>
<dbReference type="InterPro" id="IPR050271">
    <property type="entry name" value="UDP-glycosyltransferase"/>
</dbReference>
<evidence type="ECO:0000313" key="4">
    <source>
        <dbReference type="EMBL" id="KAH9420415.1"/>
    </source>
</evidence>
<accession>A0ABQ8JDH2</accession>
<evidence type="ECO:0000256" key="2">
    <source>
        <dbReference type="ARBA" id="ARBA00022676"/>
    </source>
</evidence>
<dbReference type="PANTHER" id="PTHR48043:SF145">
    <property type="entry name" value="FI06409P-RELATED"/>
    <property type="match status" value="1"/>
</dbReference>
<sequence length="466" mass="53794">MKERKRKIFIYSVDGVGHLNASIGLGQALLNRGHEIYFLCTLMFVDMIKKYGFKEIVLTTKLHEQANNNNKSDDDGEEEKKNAHPIQSIDMMIKTLQQVGILSDVRPIDKLKIFDSTRDDSIGTHMYNETIEIHQQFVDAIQREQPDLIILDTMLVDPFIAFGQIPWALSWSANPTFLLTNHPDIPPTCSGLPSNDRTEWAEFLDEFNRTFKKDMRYFQNKLNQHYGYPESSDDNFLVHSPYLNFYGYPKELDYTDIIGKMPDNFIRLDAFCRQESEPFQLPEEFQSKLKPDDKLIYLSLGSYGSMDVLLMKRLVEALSKTPYKYIVSKGALHQQYELADNMWGQAFLPQIRILPLVDMVITHGGNNTVTESIFFGKPMLVIPLFGDQFDNAQRIKEKGFGDRIEAYRFEHDQLIGMIDKIINDNDIRERCREAAQRISVDDSKIKACEQIEKFLDDFSSSSSADP</sequence>
<evidence type="ECO:0000256" key="1">
    <source>
        <dbReference type="ARBA" id="ARBA00009995"/>
    </source>
</evidence>
<keyword evidence="5" id="KW-1185">Reference proteome</keyword>
<reference evidence="4 5" key="1">
    <citation type="journal article" date="2018" name="J. Allergy Clin. Immunol.">
        <title>High-quality assembly of Dermatophagoides pteronyssinus genome and transcriptome reveals a wide range of novel allergens.</title>
        <authorList>
            <person name="Liu X.Y."/>
            <person name="Yang K.Y."/>
            <person name="Wang M.Q."/>
            <person name="Kwok J.S."/>
            <person name="Zeng X."/>
            <person name="Yang Z."/>
            <person name="Xiao X.J."/>
            <person name="Lau C.P."/>
            <person name="Li Y."/>
            <person name="Huang Z.M."/>
            <person name="Ba J.G."/>
            <person name="Yim A.K."/>
            <person name="Ouyang C.Y."/>
            <person name="Ngai S.M."/>
            <person name="Chan T.F."/>
            <person name="Leung E.L."/>
            <person name="Liu L."/>
            <person name="Liu Z.G."/>
            <person name="Tsui S.K."/>
        </authorList>
    </citation>
    <scope>NUCLEOTIDE SEQUENCE [LARGE SCALE GENOMIC DNA]</scope>
    <source>
        <strain evidence="4">Derp</strain>
    </source>
</reference>
<dbReference type="Gene3D" id="3.40.50.2000">
    <property type="entry name" value="Glycogen Phosphorylase B"/>
    <property type="match status" value="2"/>
</dbReference>
<gene>
    <name evidence="4" type="ORF">DERP_014034</name>
</gene>
<dbReference type="InterPro" id="IPR002213">
    <property type="entry name" value="UDP_glucos_trans"/>
</dbReference>
<comment type="caution">
    <text evidence="4">The sequence shown here is derived from an EMBL/GenBank/DDBJ whole genome shotgun (WGS) entry which is preliminary data.</text>
</comment>
<dbReference type="SUPFAM" id="SSF53756">
    <property type="entry name" value="UDP-Glycosyltransferase/glycogen phosphorylase"/>
    <property type="match status" value="1"/>
</dbReference>
<reference evidence="4 5" key="2">
    <citation type="journal article" date="2022" name="Mol. Biol. Evol.">
        <title>Comparative Genomics Reveals Insights into the Divergent Evolution of Astigmatic Mites and Household Pest Adaptations.</title>
        <authorList>
            <person name="Xiong Q."/>
            <person name="Wan A.T."/>
            <person name="Liu X."/>
            <person name="Fung C.S."/>
            <person name="Xiao X."/>
            <person name="Malainual N."/>
            <person name="Hou J."/>
            <person name="Wang L."/>
            <person name="Wang M."/>
            <person name="Yang K.Y."/>
            <person name="Cui Y."/>
            <person name="Leung E.L."/>
            <person name="Nong W."/>
            <person name="Shin S.K."/>
            <person name="Au S.W."/>
            <person name="Jeong K.Y."/>
            <person name="Chew F.T."/>
            <person name="Hui J.H."/>
            <person name="Leung T.F."/>
            <person name="Tungtrongchitr A."/>
            <person name="Zhong N."/>
            <person name="Liu Z."/>
            <person name="Tsui S.K."/>
        </authorList>
    </citation>
    <scope>NUCLEOTIDE SEQUENCE [LARGE SCALE GENOMIC DNA]</scope>
    <source>
        <strain evidence="4">Derp</strain>
    </source>
</reference>
<name>A0ABQ8JDH2_DERPT</name>
<dbReference type="EMBL" id="NJHN03000049">
    <property type="protein sequence ID" value="KAH9420415.1"/>
    <property type="molecule type" value="Genomic_DNA"/>
</dbReference>
<dbReference type="Pfam" id="PF00201">
    <property type="entry name" value="UDPGT"/>
    <property type="match status" value="1"/>
</dbReference>
<dbReference type="PANTHER" id="PTHR48043">
    <property type="entry name" value="EG:EG0003.4 PROTEIN-RELATED"/>
    <property type="match status" value="1"/>
</dbReference>
<dbReference type="CDD" id="cd03784">
    <property type="entry name" value="GT1_Gtf-like"/>
    <property type="match status" value="1"/>
</dbReference>
<proteinExistence type="inferred from homology"/>
<comment type="similarity">
    <text evidence="1">Belongs to the UDP-glycosyltransferase family.</text>
</comment>
<evidence type="ECO:0008006" key="6">
    <source>
        <dbReference type="Google" id="ProtNLM"/>
    </source>
</evidence>
<keyword evidence="3" id="KW-0808">Transferase</keyword>